<dbReference type="OrthoDB" id="3266451at2759"/>
<name>A0A8H5GB84_9AGAR</name>
<dbReference type="Gene3D" id="3.80.10.10">
    <property type="entry name" value="Ribonuclease Inhibitor"/>
    <property type="match status" value="1"/>
</dbReference>
<evidence type="ECO:0000259" key="1">
    <source>
        <dbReference type="Pfam" id="PF12937"/>
    </source>
</evidence>
<dbReference type="AlphaFoldDB" id="A0A8H5GB84"/>
<dbReference type="Proteomes" id="UP000559256">
    <property type="component" value="Unassembled WGS sequence"/>
</dbReference>
<dbReference type="InterPro" id="IPR001810">
    <property type="entry name" value="F-box_dom"/>
</dbReference>
<reference evidence="2 3" key="1">
    <citation type="journal article" date="2020" name="ISME J.">
        <title>Uncovering the hidden diversity of litter-decomposition mechanisms in mushroom-forming fungi.</title>
        <authorList>
            <person name="Floudas D."/>
            <person name="Bentzer J."/>
            <person name="Ahren D."/>
            <person name="Johansson T."/>
            <person name="Persson P."/>
            <person name="Tunlid A."/>
        </authorList>
    </citation>
    <scope>NUCLEOTIDE SEQUENCE [LARGE SCALE GENOMIC DNA]</scope>
    <source>
        <strain evidence="2 3">CBS 291.85</strain>
    </source>
</reference>
<organism evidence="2 3">
    <name type="scientific">Tetrapyrgos nigripes</name>
    <dbReference type="NCBI Taxonomy" id="182062"/>
    <lineage>
        <taxon>Eukaryota</taxon>
        <taxon>Fungi</taxon>
        <taxon>Dikarya</taxon>
        <taxon>Basidiomycota</taxon>
        <taxon>Agaricomycotina</taxon>
        <taxon>Agaricomycetes</taxon>
        <taxon>Agaricomycetidae</taxon>
        <taxon>Agaricales</taxon>
        <taxon>Marasmiineae</taxon>
        <taxon>Marasmiaceae</taxon>
        <taxon>Tetrapyrgos</taxon>
    </lineage>
</organism>
<keyword evidence="3" id="KW-1185">Reference proteome</keyword>
<sequence>MLCQKCSIRIEPDSDATPAHFIADLDERLRSMTASSSSENKRIHDLLRSSEDEFKACQLRIALLAKRCNTLKAHMRRAQSLLAPIRRLPNELLVEVFQWLLTSKESALDGQVFRVEPLNFMRVCKRWWSLALTTTRLWAFVTLALLVPSSCTNNVIADRANAFKHYLSRSNSFPLKVSLLAHGQDHSGDPQVKELYLHSRRWRSLKVSLLDNTAIPTVDQLPSLETLEIIQCRGSHLPIISSFLQSSPKLRNLSLLNIPDQVVSAVPWGQIADLEVFQRTCLAVFSGEGRCNSLVNLRIHNADDYPNPFRHGIKPQNISTLRHFTISFKGFSNSTRQALQPRHDPNYGVLRDLLSFLTLPTLHTLEFVFESTLHDRGMTTPPLALISKLSDLLRRSGCPLATLIFDNVTFTAEQVLLLLRQTPSLADLVIREPMAPTPKPTIATSDVADCSTRPCPSPMPIITTDFLRALCVPETPDPFASSISSSDSIIVPKLQRLTLKVQGSSFDDASFVDMVRSRWLPGTVRDYGLAGLEQLAVVDIQVVGRRVDKQIWKRLDCVKASGVNLRLLDEDSIVAKQG</sequence>
<gene>
    <name evidence="2" type="ORF">D9758_006177</name>
</gene>
<proteinExistence type="predicted"/>
<dbReference type="Pfam" id="PF12937">
    <property type="entry name" value="F-box-like"/>
    <property type="match status" value="1"/>
</dbReference>
<feature type="domain" description="F-box" evidence="1">
    <location>
        <begin position="85"/>
        <end position="142"/>
    </location>
</feature>
<accession>A0A8H5GB84</accession>
<comment type="caution">
    <text evidence="2">The sequence shown here is derived from an EMBL/GenBank/DDBJ whole genome shotgun (WGS) entry which is preliminary data.</text>
</comment>
<dbReference type="InterPro" id="IPR032675">
    <property type="entry name" value="LRR_dom_sf"/>
</dbReference>
<evidence type="ECO:0000313" key="3">
    <source>
        <dbReference type="Proteomes" id="UP000559256"/>
    </source>
</evidence>
<evidence type="ECO:0000313" key="2">
    <source>
        <dbReference type="EMBL" id="KAF5361530.1"/>
    </source>
</evidence>
<dbReference type="Gene3D" id="1.20.1280.50">
    <property type="match status" value="1"/>
</dbReference>
<protein>
    <recommendedName>
        <fullName evidence="1">F-box domain-containing protein</fullName>
    </recommendedName>
</protein>
<dbReference type="EMBL" id="JAACJM010000040">
    <property type="protein sequence ID" value="KAF5361530.1"/>
    <property type="molecule type" value="Genomic_DNA"/>
</dbReference>